<dbReference type="AlphaFoldDB" id="A0AAE0I448"/>
<keyword evidence="3" id="KW-1185">Reference proteome</keyword>
<evidence type="ECO:0000256" key="1">
    <source>
        <dbReference type="SAM" id="MobiDB-lite"/>
    </source>
</evidence>
<feature type="region of interest" description="Disordered" evidence="1">
    <location>
        <begin position="41"/>
        <end position="61"/>
    </location>
</feature>
<evidence type="ECO:0000313" key="2">
    <source>
        <dbReference type="EMBL" id="KAK3318248.1"/>
    </source>
</evidence>
<sequence length="240" mass="27003">MQKLNFHHTPCIDGRVLPGFQCSIELIMRLTTEYHPNKFRQSCYRPSLSSSDSDDDSLDKDTARSLSNLSLSRASSTWTTRRNRSDDERARNLVANVQMLESQSRDLVQEGDVMQKSASLKPNSPIQLAVSSLRELINVVGGLDKQLLFWYTRKRKPLRLAMKPLRLIGKDRDADSLVRKKVDSIAGHANAAGATLNGCADLCHSTLKEVRLLHLRTSDFIHQGIIQGVRNEAQELILSH</sequence>
<dbReference type="EMBL" id="JAUEDM010000004">
    <property type="protein sequence ID" value="KAK3318248.1"/>
    <property type="molecule type" value="Genomic_DNA"/>
</dbReference>
<reference evidence="2" key="1">
    <citation type="journal article" date="2023" name="Mol. Phylogenet. Evol.">
        <title>Genome-scale phylogeny and comparative genomics of the fungal order Sordariales.</title>
        <authorList>
            <person name="Hensen N."/>
            <person name="Bonometti L."/>
            <person name="Westerberg I."/>
            <person name="Brannstrom I.O."/>
            <person name="Guillou S."/>
            <person name="Cros-Aarteil S."/>
            <person name="Calhoun S."/>
            <person name="Haridas S."/>
            <person name="Kuo A."/>
            <person name="Mondo S."/>
            <person name="Pangilinan J."/>
            <person name="Riley R."/>
            <person name="LaButti K."/>
            <person name="Andreopoulos B."/>
            <person name="Lipzen A."/>
            <person name="Chen C."/>
            <person name="Yan M."/>
            <person name="Daum C."/>
            <person name="Ng V."/>
            <person name="Clum A."/>
            <person name="Steindorff A."/>
            <person name="Ohm R.A."/>
            <person name="Martin F."/>
            <person name="Silar P."/>
            <person name="Natvig D.O."/>
            <person name="Lalanne C."/>
            <person name="Gautier V."/>
            <person name="Ament-Velasquez S.L."/>
            <person name="Kruys A."/>
            <person name="Hutchinson M.I."/>
            <person name="Powell A.J."/>
            <person name="Barry K."/>
            <person name="Miller A.N."/>
            <person name="Grigoriev I.V."/>
            <person name="Debuchy R."/>
            <person name="Gladieux P."/>
            <person name="Hiltunen Thoren M."/>
            <person name="Johannesson H."/>
        </authorList>
    </citation>
    <scope>NUCLEOTIDE SEQUENCE</scope>
    <source>
        <strain evidence="2">CBS 118394</strain>
    </source>
</reference>
<proteinExistence type="predicted"/>
<dbReference type="Proteomes" id="UP001283341">
    <property type="component" value="Unassembled WGS sequence"/>
</dbReference>
<protein>
    <submittedName>
        <fullName evidence="2">Uncharacterized protein</fullName>
    </submittedName>
</protein>
<reference evidence="2" key="2">
    <citation type="submission" date="2023-06" db="EMBL/GenBank/DDBJ databases">
        <authorList>
            <consortium name="Lawrence Berkeley National Laboratory"/>
            <person name="Haridas S."/>
            <person name="Hensen N."/>
            <person name="Bonometti L."/>
            <person name="Westerberg I."/>
            <person name="Brannstrom I.O."/>
            <person name="Guillou S."/>
            <person name="Cros-Aarteil S."/>
            <person name="Calhoun S."/>
            <person name="Kuo A."/>
            <person name="Mondo S."/>
            <person name="Pangilinan J."/>
            <person name="Riley R."/>
            <person name="Labutti K."/>
            <person name="Andreopoulos B."/>
            <person name="Lipzen A."/>
            <person name="Chen C."/>
            <person name="Yanf M."/>
            <person name="Daum C."/>
            <person name="Ng V."/>
            <person name="Clum A."/>
            <person name="Steindorff A."/>
            <person name="Ohm R."/>
            <person name="Martin F."/>
            <person name="Silar P."/>
            <person name="Natvig D."/>
            <person name="Lalanne C."/>
            <person name="Gautier V."/>
            <person name="Ament-Velasquez S.L."/>
            <person name="Kruys A."/>
            <person name="Hutchinson M.I."/>
            <person name="Powell A.J."/>
            <person name="Barry K."/>
            <person name="Miller A.N."/>
            <person name="Grigoriev I.V."/>
            <person name="Debuchy R."/>
            <person name="Gladieux P."/>
            <person name="Thoren M.H."/>
            <person name="Johannesson H."/>
        </authorList>
    </citation>
    <scope>NUCLEOTIDE SEQUENCE</scope>
    <source>
        <strain evidence="2">CBS 118394</strain>
    </source>
</reference>
<evidence type="ECO:0000313" key="3">
    <source>
        <dbReference type="Proteomes" id="UP001283341"/>
    </source>
</evidence>
<organism evidence="2 3">
    <name type="scientific">Apodospora peruviana</name>
    <dbReference type="NCBI Taxonomy" id="516989"/>
    <lineage>
        <taxon>Eukaryota</taxon>
        <taxon>Fungi</taxon>
        <taxon>Dikarya</taxon>
        <taxon>Ascomycota</taxon>
        <taxon>Pezizomycotina</taxon>
        <taxon>Sordariomycetes</taxon>
        <taxon>Sordariomycetidae</taxon>
        <taxon>Sordariales</taxon>
        <taxon>Lasiosphaeriaceae</taxon>
        <taxon>Apodospora</taxon>
    </lineage>
</organism>
<accession>A0AAE0I448</accession>
<name>A0AAE0I448_9PEZI</name>
<comment type="caution">
    <text evidence="2">The sequence shown here is derived from an EMBL/GenBank/DDBJ whole genome shotgun (WGS) entry which is preliminary data.</text>
</comment>
<gene>
    <name evidence="2" type="ORF">B0H66DRAFT_228785</name>
</gene>